<dbReference type="EMBL" id="KV424013">
    <property type="protein sequence ID" value="KZT54463.1"/>
    <property type="molecule type" value="Genomic_DNA"/>
</dbReference>
<reference evidence="3 4" key="1">
    <citation type="journal article" date="2016" name="Mol. Biol. Evol.">
        <title>Comparative Genomics of Early-Diverging Mushroom-Forming Fungi Provides Insights into the Origins of Lignocellulose Decay Capabilities.</title>
        <authorList>
            <person name="Nagy L.G."/>
            <person name="Riley R."/>
            <person name="Tritt A."/>
            <person name="Adam C."/>
            <person name="Daum C."/>
            <person name="Floudas D."/>
            <person name="Sun H."/>
            <person name="Yadav J.S."/>
            <person name="Pangilinan J."/>
            <person name="Larsson K.H."/>
            <person name="Matsuura K."/>
            <person name="Barry K."/>
            <person name="Labutti K."/>
            <person name="Kuo R."/>
            <person name="Ohm R.A."/>
            <person name="Bhattacharya S.S."/>
            <person name="Shirouzu T."/>
            <person name="Yoshinaga Y."/>
            <person name="Martin F.M."/>
            <person name="Grigoriev I.V."/>
            <person name="Hibbett D.S."/>
        </authorList>
    </citation>
    <scope>NUCLEOTIDE SEQUENCE [LARGE SCALE GENOMIC DNA]</scope>
    <source>
        <strain evidence="3 4">HHB12733</strain>
    </source>
</reference>
<dbReference type="Proteomes" id="UP000076842">
    <property type="component" value="Unassembled WGS sequence"/>
</dbReference>
<feature type="region of interest" description="Disordered" evidence="1">
    <location>
        <begin position="1"/>
        <end position="25"/>
    </location>
</feature>
<feature type="region of interest" description="Disordered" evidence="1">
    <location>
        <begin position="337"/>
        <end position="384"/>
    </location>
</feature>
<proteinExistence type="predicted"/>
<dbReference type="SUPFAM" id="SSF53474">
    <property type="entry name" value="alpha/beta-Hydrolases"/>
    <property type="match status" value="1"/>
</dbReference>
<dbReference type="Gene3D" id="3.40.50.1820">
    <property type="entry name" value="alpha/beta hydrolase"/>
    <property type="match status" value="1"/>
</dbReference>
<dbReference type="OrthoDB" id="94039at2759"/>
<evidence type="ECO:0000256" key="1">
    <source>
        <dbReference type="SAM" id="MobiDB-lite"/>
    </source>
</evidence>
<dbReference type="AlphaFoldDB" id="A0A165EB30"/>
<evidence type="ECO:0000259" key="2">
    <source>
        <dbReference type="Pfam" id="PF12697"/>
    </source>
</evidence>
<feature type="domain" description="AB hydrolase-1" evidence="2">
    <location>
        <begin position="68"/>
        <end position="352"/>
    </location>
</feature>
<feature type="region of interest" description="Disordered" evidence="1">
    <location>
        <begin position="37"/>
        <end position="60"/>
    </location>
</feature>
<dbReference type="Pfam" id="PF12697">
    <property type="entry name" value="Abhydrolase_6"/>
    <property type="match status" value="1"/>
</dbReference>
<evidence type="ECO:0000313" key="3">
    <source>
        <dbReference type="EMBL" id="KZT54463.1"/>
    </source>
</evidence>
<evidence type="ECO:0000313" key="4">
    <source>
        <dbReference type="Proteomes" id="UP000076842"/>
    </source>
</evidence>
<accession>A0A165EB30</accession>
<sequence>MRKQREATCAEPSWREPEGGDGEPQLWNCLQRYQREPALPTLKPKPGGNSPKRDDAPEDGETEGVTLFLAHANGFPKQIWQPVLRHLFALYAGVDEVWLWETANHGDSALVNAGKLGDTFDWADNARDVLQFLQFHRPLPGQAELPLHLPPHALESTPRRVVGVGHSLGGGTLPSYFDALILVDPVIIADHIWTRRPAEIERYNALVRGALARRAVWGSRSEAKLGFLKSPFFQAWDPAALDAYVEYGLCGLPPATSSPSGASPRAGVMLKQSPYDEASVFCEPRAQAESWYLLPLLPARIELRWIMNGRSAAEATGGEEATRYTVWRRPANSSNVRVREAGHLIPQEAPGRLGEPHSHSRSRWREEGQVGLTGLQRRRSRRYC</sequence>
<organism evidence="3 4">
    <name type="scientific">Calocera cornea HHB12733</name>
    <dbReference type="NCBI Taxonomy" id="1353952"/>
    <lineage>
        <taxon>Eukaryota</taxon>
        <taxon>Fungi</taxon>
        <taxon>Dikarya</taxon>
        <taxon>Basidiomycota</taxon>
        <taxon>Agaricomycotina</taxon>
        <taxon>Dacrymycetes</taxon>
        <taxon>Dacrymycetales</taxon>
        <taxon>Dacrymycetaceae</taxon>
        <taxon>Calocera</taxon>
    </lineage>
</organism>
<dbReference type="STRING" id="1353952.A0A165EB30"/>
<protein>
    <recommendedName>
        <fullName evidence="2">AB hydrolase-1 domain-containing protein</fullName>
    </recommendedName>
</protein>
<dbReference type="InParanoid" id="A0A165EB30"/>
<feature type="compositionally biased region" description="Basic and acidic residues" evidence="1">
    <location>
        <begin position="354"/>
        <end position="368"/>
    </location>
</feature>
<feature type="compositionally biased region" description="Basic and acidic residues" evidence="1">
    <location>
        <begin position="1"/>
        <end position="18"/>
    </location>
</feature>
<dbReference type="InterPro" id="IPR000073">
    <property type="entry name" value="AB_hydrolase_1"/>
</dbReference>
<gene>
    <name evidence="3" type="ORF">CALCODRAFT_438552</name>
</gene>
<keyword evidence="4" id="KW-1185">Reference proteome</keyword>
<dbReference type="InterPro" id="IPR029058">
    <property type="entry name" value="AB_hydrolase_fold"/>
</dbReference>
<name>A0A165EB30_9BASI</name>